<keyword evidence="1" id="KW-0560">Oxidoreductase</keyword>
<dbReference type="OrthoDB" id="9798229at2"/>
<gene>
    <name evidence="3" type="ORF">FGL98_22575</name>
</gene>
<dbReference type="PROSITE" id="PS51471">
    <property type="entry name" value="FE2OG_OXY"/>
    <property type="match status" value="1"/>
</dbReference>
<reference evidence="3 4" key="2">
    <citation type="submission" date="2019-08" db="EMBL/GenBank/DDBJ databases">
        <title>Jejuicoccus antrihumi gen. nov., sp. nov., a new member of the family Dermacoccaceae isolated from a cave.</title>
        <authorList>
            <person name="Schumann P."/>
            <person name="Kim I.S."/>
        </authorList>
    </citation>
    <scope>NUCLEOTIDE SEQUENCE [LARGE SCALE GENOMIC DNA]</scope>
    <source>
        <strain evidence="3 4">C5-26</strain>
    </source>
</reference>
<sequence>MSQTTSALGYADVVDLDRYPIHDLASERGQQLIAECKAELAESGVCSLDGFISPEAVAEMVRIAGQLKDKAWSSNRTHTIYFEPVDETVPATHPRAHQVRSAKHGIAYDYIPSDAPLRRLYESDDLTAFIAAVLEKPVLYRSADPLDALQITTFNPGDELGWHFDRSEFSMTVMYQPANEGGEFLYVPGLRSEDDEHYDEVEKVLQGDTTGLKVLPGGPGTLAFFRGEHALHHVTPVKGETPRINSVLTYGERPDMRLNDLTSELFYGRTSS</sequence>
<accession>A0A563DTK9</accession>
<comment type="caution">
    <text evidence="3">The sequence shown here is derived from an EMBL/GenBank/DDBJ whole genome shotgun (WGS) entry which is preliminary data.</text>
</comment>
<dbReference type="Gene3D" id="2.60.120.620">
    <property type="entry name" value="q2cbj1_9rhob like domain"/>
    <property type="match status" value="1"/>
</dbReference>
<keyword evidence="1" id="KW-0408">Iron</keyword>
<keyword evidence="1" id="KW-0479">Metal-binding</keyword>
<dbReference type="AlphaFoldDB" id="A0A563DTK9"/>
<dbReference type="Proteomes" id="UP000320244">
    <property type="component" value="Unassembled WGS sequence"/>
</dbReference>
<evidence type="ECO:0000259" key="2">
    <source>
        <dbReference type="PROSITE" id="PS51471"/>
    </source>
</evidence>
<proteinExistence type="inferred from homology"/>
<dbReference type="InterPro" id="IPR056470">
    <property type="entry name" value="BesD/HalB-like"/>
</dbReference>
<dbReference type="Pfam" id="PF23169">
    <property type="entry name" value="HalD"/>
    <property type="match status" value="1"/>
</dbReference>
<evidence type="ECO:0000313" key="4">
    <source>
        <dbReference type="Proteomes" id="UP000320244"/>
    </source>
</evidence>
<comment type="similarity">
    <text evidence="1">Belongs to the iron/ascorbate-dependent oxidoreductase family.</text>
</comment>
<dbReference type="SUPFAM" id="SSF51197">
    <property type="entry name" value="Clavaminate synthase-like"/>
    <property type="match status" value="1"/>
</dbReference>
<dbReference type="EMBL" id="VCQV01000050">
    <property type="protein sequence ID" value="TWP33024.1"/>
    <property type="molecule type" value="Genomic_DNA"/>
</dbReference>
<keyword evidence="4" id="KW-1185">Reference proteome</keyword>
<dbReference type="GO" id="GO:0046872">
    <property type="term" value="F:metal ion binding"/>
    <property type="evidence" value="ECO:0007669"/>
    <property type="project" value="UniProtKB-KW"/>
</dbReference>
<name>A0A563DTK9_9MICO</name>
<dbReference type="GO" id="GO:0016491">
    <property type="term" value="F:oxidoreductase activity"/>
    <property type="evidence" value="ECO:0007669"/>
    <property type="project" value="UniProtKB-KW"/>
</dbReference>
<reference evidence="3 4" key="1">
    <citation type="submission" date="2019-05" db="EMBL/GenBank/DDBJ databases">
        <authorList>
            <person name="Lee S.D."/>
        </authorList>
    </citation>
    <scope>NUCLEOTIDE SEQUENCE [LARGE SCALE GENOMIC DNA]</scope>
    <source>
        <strain evidence="3 4">C5-26</strain>
    </source>
</reference>
<feature type="domain" description="Fe2OG dioxygenase" evidence="2">
    <location>
        <begin position="145"/>
        <end position="254"/>
    </location>
</feature>
<dbReference type="InterPro" id="IPR005123">
    <property type="entry name" value="Oxoglu/Fe-dep_dioxygenase_dom"/>
</dbReference>
<organism evidence="3 4">
    <name type="scientific">Leekyejoonella antrihumi</name>
    <dbReference type="NCBI Taxonomy" id="1660198"/>
    <lineage>
        <taxon>Bacteria</taxon>
        <taxon>Bacillati</taxon>
        <taxon>Actinomycetota</taxon>
        <taxon>Actinomycetes</taxon>
        <taxon>Micrococcales</taxon>
        <taxon>Dermacoccaceae</taxon>
        <taxon>Leekyejoonella</taxon>
    </lineage>
</organism>
<dbReference type="RefSeq" id="WP_146320756.1">
    <property type="nucleotide sequence ID" value="NZ_VCQV01000050.1"/>
</dbReference>
<evidence type="ECO:0000256" key="1">
    <source>
        <dbReference type="RuleBase" id="RU003682"/>
    </source>
</evidence>
<evidence type="ECO:0000313" key="3">
    <source>
        <dbReference type="EMBL" id="TWP33024.1"/>
    </source>
</evidence>
<protein>
    <recommendedName>
        <fullName evidence="2">Fe2OG dioxygenase domain-containing protein</fullName>
    </recommendedName>
</protein>